<sequence>MAPWPDCAVSGCAERSFAPYPGCLGHLTPDELADLMAGLRPGADLDLRGVTVPERVLTTLLEAVTGPDGHPHLGRSRFEGAVLPPCASLSRACFEGDCSFDGARFAGAVSFFAARFLGNVSFRGVRFGGNASFHGARFRRHAAFDEAVFAGDALFGETAWGADASFTRAVFAGAAAFDRARFGRDAVLQATRFGGDVSFRRVQVTRHARFERARFRRDLWLGPMAAGGRLVLTHATAHGGLRVDAAARHLAANRTVVRGPADFRLRHAELDLEDSVFGADVTVRSLSRPFQHLTEPGTAPGTARVLSLSGTSAPRLELAGMDLSRCRFSGLVHPGGLRLTGHCSFATVPRRPRRRPRWRARTPTPSRPGRRVRGRTVLAEELAGSRQGLQTLYEQLAAAAADRELARDFRYRAREIRRRDDPRARNRWLLHLSWLTCGHGLRTGRMLACLAVLMVLVAAGATWARHGQHTSAPVRLRPYQPAPADATYAPRP</sequence>
<keyword evidence="3" id="KW-1185">Reference proteome</keyword>
<dbReference type="Pfam" id="PF13576">
    <property type="entry name" value="Pentapeptide_3"/>
    <property type="match status" value="2"/>
</dbReference>
<accession>A0A931DQ15</accession>
<proteinExistence type="predicted"/>
<evidence type="ECO:0000313" key="2">
    <source>
        <dbReference type="EMBL" id="MBG6092664.1"/>
    </source>
</evidence>
<gene>
    <name evidence="2" type="ORF">IW256_006777</name>
</gene>
<comment type="caution">
    <text evidence="2">The sequence shown here is derived from an EMBL/GenBank/DDBJ whole genome shotgun (WGS) entry which is preliminary data.</text>
</comment>
<feature type="region of interest" description="Disordered" evidence="1">
    <location>
        <begin position="350"/>
        <end position="372"/>
    </location>
</feature>
<dbReference type="RefSeq" id="WP_197014817.1">
    <property type="nucleotide sequence ID" value="NZ_BAABES010000009.1"/>
</dbReference>
<dbReference type="Proteomes" id="UP000614047">
    <property type="component" value="Unassembled WGS sequence"/>
</dbReference>
<dbReference type="EMBL" id="JADOUA010000001">
    <property type="protein sequence ID" value="MBG6092664.1"/>
    <property type="molecule type" value="Genomic_DNA"/>
</dbReference>
<evidence type="ECO:0000256" key="1">
    <source>
        <dbReference type="SAM" id="MobiDB-lite"/>
    </source>
</evidence>
<reference evidence="2" key="1">
    <citation type="submission" date="2020-11" db="EMBL/GenBank/DDBJ databases">
        <title>Sequencing the genomes of 1000 actinobacteria strains.</title>
        <authorList>
            <person name="Klenk H.-P."/>
        </authorList>
    </citation>
    <scope>NUCLEOTIDE SEQUENCE</scope>
    <source>
        <strain evidence="2">DSM 43175</strain>
    </source>
</reference>
<dbReference type="AlphaFoldDB" id="A0A931DQ15"/>
<feature type="compositionally biased region" description="Basic residues" evidence="1">
    <location>
        <begin position="350"/>
        <end position="360"/>
    </location>
</feature>
<name>A0A931DQ15_9ACTN</name>
<organism evidence="2 3">
    <name type="scientific">Actinomadura viridis</name>
    <dbReference type="NCBI Taxonomy" id="58110"/>
    <lineage>
        <taxon>Bacteria</taxon>
        <taxon>Bacillati</taxon>
        <taxon>Actinomycetota</taxon>
        <taxon>Actinomycetes</taxon>
        <taxon>Streptosporangiales</taxon>
        <taxon>Thermomonosporaceae</taxon>
        <taxon>Actinomadura</taxon>
    </lineage>
</organism>
<dbReference type="InterPro" id="IPR001646">
    <property type="entry name" value="5peptide_repeat"/>
</dbReference>
<protein>
    <submittedName>
        <fullName evidence="2">Uncharacterized protein YjbI with pentapeptide repeats</fullName>
    </submittedName>
</protein>
<dbReference type="Gene3D" id="2.160.20.80">
    <property type="entry name" value="E3 ubiquitin-protein ligase SopA"/>
    <property type="match status" value="1"/>
</dbReference>
<evidence type="ECO:0000313" key="3">
    <source>
        <dbReference type="Proteomes" id="UP000614047"/>
    </source>
</evidence>